<evidence type="ECO:0000256" key="5">
    <source>
        <dbReference type="ARBA" id="ARBA00023136"/>
    </source>
</evidence>
<protein>
    <submittedName>
        <fullName evidence="8">PLDc N-terminal domain-containing protein</fullName>
    </submittedName>
</protein>
<keyword evidence="4 6" id="KW-1133">Transmembrane helix</keyword>
<gene>
    <name evidence="8" type="ORF">ACFP2V_33040</name>
</gene>
<keyword evidence="3 6" id="KW-0812">Transmembrane</keyword>
<proteinExistence type="predicted"/>
<feature type="transmembrane region" description="Helical" evidence="6">
    <location>
        <begin position="46"/>
        <end position="65"/>
    </location>
</feature>
<name>A0ABW0XVR0_9ACTN</name>
<accession>A0ABW0XVR0</accession>
<evidence type="ECO:0000256" key="2">
    <source>
        <dbReference type="ARBA" id="ARBA00022475"/>
    </source>
</evidence>
<dbReference type="Proteomes" id="UP001596183">
    <property type="component" value="Unassembled WGS sequence"/>
</dbReference>
<keyword evidence="2" id="KW-1003">Cell membrane</keyword>
<dbReference type="Pfam" id="PF13396">
    <property type="entry name" value="PLDc_N"/>
    <property type="match status" value="1"/>
</dbReference>
<dbReference type="InterPro" id="IPR027379">
    <property type="entry name" value="CLS_N"/>
</dbReference>
<feature type="domain" description="Cardiolipin synthase N-terminal" evidence="7">
    <location>
        <begin position="26"/>
        <end position="67"/>
    </location>
</feature>
<keyword evidence="5 6" id="KW-0472">Membrane</keyword>
<evidence type="ECO:0000256" key="3">
    <source>
        <dbReference type="ARBA" id="ARBA00022692"/>
    </source>
</evidence>
<comment type="caution">
    <text evidence="8">The sequence shown here is derived from an EMBL/GenBank/DDBJ whole genome shotgun (WGS) entry which is preliminary data.</text>
</comment>
<keyword evidence="9" id="KW-1185">Reference proteome</keyword>
<evidence type="ECO:0000313" key="8">
    <source>
        <dbReference type="EMBL" id="MFC5674722.1"/>
    </source>
</evidence>
<evidence type="ECO:0000313" key="9">
    <source>
        <dbReference type="Proteomes" id="UP001596183"/>
    </source>
</evidence>
<comment type="subcellular location">
    <subcellularLocation>
        <location evidence="1">Cell membrane</location>
        <topology evidence="1">Multi-pass membrane protein</topology>
    </subcellularLocation>
</comment>
<dbReference type="EMBL" id="JBHSPC010000123">
    <property type="protein sequence ID" value="MFC5674722.1"/>
    <property type="molecule type" value="Genomic_DNA"/>
</dbReference>
<reference evidence="9" key="1">
    <citation type="journal article" date="2019" name="Int. J. Syst. Evol. Microbiol.">
        <title>The Global Catalogue of Microorganisms (GCM) 10K type strain sequencing project: providing services to taxonomists for standard genome sequencing and annotation.</title>
        <authorList>
            <consortium name="The Broad Institute Genomics Platform"/>
            <consortium name="The Broad Institute Genome Sequencing Center for Infectious Disease"/>
            <person name="Wu L."/>
            <person name="Ma J."/>
        </authorList>
    </citation>
    <scope>NUCLEOTIDE SEQUENCE [LARGE SCALE GENOMIC DNA]</scope>
    <source>
        <strain evidence="9">JCM 13852</strain>
    </source>
</reference>
<sequence length="71" mass="7996">MLADSLSSPPPTPWVAIVPLIAILPAILCMIDISRHPRTRQFPPQVWLAICAFGNIFGLFTYLRFGRSEDR</sequence>
<evidence type="ECO:0000256" key="6">
    <source>
        <dbReference type="SAM" id="Phobius"/>
    </source>
</evidence>
<organism evidence="8 9">
    <name type="scientific">Streptomyces incanus</name>
    <dbReference type="NCBI Taxonomy" id="887453"/>
    <lineage>
        <taxon>Bacteria</taxon>
        <taxon>Bacillati</taxon>
        <taxon>Actinomycetota</taxon>
        <taxon>Actinomycetes</taxon>
        <taxon>Kitasatosporales</taxon>
        <taxon>Streptomycetaceae</taxon>
        <taxon>Streptomyces</taxon>
    </lineage>
</organism>
<evidence type="ECO:0000256" key="4">
    <source>
        <dbReference type="ARBA" id="ARBA00022989"/>
    </source>
</evidence>
<evidence type="ECO:0000256" key="1">
    <source>
        <dbReference type="ARBA" id="ARBA00004651"/>
    </source>
</evidence>
<dbReference type="RefSeq" id="WP_381218961.1">
    <property type="nucleotide sequence ID" value="NZ_JBHSPC010000123.1"/>
</dbReference>
<feature type="transmembrane region" description="Helical" evidence="6">
    <location>
        <begin position="12"/>
        <end position="34"/>
    </location>
</feature>
<evidence type="ECO:0000259" key="7">
    <source>
        <dbReference type="Pfam" id="PF13396"/>
    </source>
</evidence>